<feature type="region of interest" description="Disordered" evidence="1">
    <location>
        <begin position="1"/>
        <end position="34"/>
    </location>
</feature>
<protein>
    <submittedName>
        <fullName evidence="2">Uncharacterized protein</fullName>
    </submittedName>
</protein>
<evidence type="ECO:0000313" key="2">
    <source>
        <dbReference type="EMBL" id="RLV93772.1"/>
    </source>
</evidence>
<comment type="caution">
    <text evidence="2">The sequence shown here is derived from an EMBL/GenBank/DDBJ whole genome shotgun (WGS) entry which is preliminary data.</text>
</comment>
<dbReference type="Proteomes" id="UP000276834">
    <property type="component" value="Unassembled WGS sequence"/>
</dbReference>
<evidence type="ECO:0000313" key="3">
    <source>
        <dbReference type="Proteomes" id="UP000276834"/>
    </source>
</evidence>
<dbReference type="EMBL" id="QUSF01000089">
    <property type="protein sequence ID" value="RLV93772.1"/>
    <property type="molecule type" value="Genomic_DNA"/>
</dbReference>
<reference evidence="2 3" key="1">
    <citation type="journal article" date="2018" name="Proc. R. Soc. B">
        <title>A non-coding region near Follistatin controls head colour polymorphism in the Gouldian finch.</title>
        <authorList>
            <person name="Toomey M.B."/>
            <person name="Marques C.I."/>
            <person name="Andrade P."/>
            <person name="Araujo P.M."/>
            <person name="Sabatino S."/>
            <person name="Gazda M.A."/>
            <person name="Afonso S."/>
            <person name="Lopes R.J."/>
            <person name="Corbo J.C."/>
            <person name="Carneiro M."/>
        </authorList>
    </citation>
    <scope>NUCLEOTIDE SEQUENCE [LARGE SCALE GENOMIC DNA]</scope>
    <source>
        <strain evidence="2">Red01</strain>
        <tissue evidence="2">Muscle</tissue>
    </source>
</reference>
<name>A0A3L8S1H7_CHLGU</name>
<accession>A0A3L8S1H7</accession>
<keyword evidence="3" id="KW-1185">Reference proteome</keyword>
<dbReference type="AlphaFoldDB" id="A0A3L8S1H7"/>
<evidence type="ECO:0000256" key="1">
    <source>
        <dbReference type="SAM" id="MobiDB-lite"/>
    </source>
</evidence>
<proteinExistence type="predicted"/>
<organism evidence="2 3">
    <name type="scientific">Chloebia gouldiae</name>
    <name type="common">Gouldian finch</name>
    <name type="synonym">Erythrura gouldiae</name>
    <dbReference type="NCBI Taxonomy" id="44316"/>
    <lineage>
        <taxon>Eukaryota</taxon>
        <taxon>Metazoa</taxon>
        <taxon>Chordata</taxon>
        <taxon>Craniata</taxon>
        <taxon>Vertebrata</taxon>
        <taxon>Euteleostomi</taxon>
        <taxon>Archelosauria</taxon>
        <taxon>Archosauria</taxon>
        <taxon>Dinosauria</taxon>
        <taxon>Saurischia</taxon>
        <taxon>Theropoda</taxon>
        <taxon>Coelurosauria</taxon>
        <taxon>Aves</taxon>
        <taxon>Neognathae</taxon>
        <taxon>Neoaves</taxon>
        <taxon>Telluraves</taxon>
        <taxon>Australaves</taxon>
        <taxon>Passeriformes</taxon>
        <taxon>Passeroidea</taxon>
        <taxon>Passeridae</taxon>
        <taxon>Chloebia</taxon>
    </lineage>
</organism>
<gene>
    <name evidence="2" type="ORF">DV515_00013376</name>
</gene>
<sequence length="69" mass="7720">MRPGVSEEQPRAQSQGWSRGSPGVLGGRKQGKDSLSWSRIAEEGIITWKLQRFVTLAQEGNAGRLWHRC</sequence>